<keyword evidence="1" id="KW-0175">Coiled coil</keyword>
<feature type="compositionally biased region" description="Acidic residues" evidence="2">
    <location>
        <begin position="556"/>
        <end position="578"/>
    </location>
</feature>
<dbReference type="eggNOG" id="ENOG502RQMX">
    <property type="taxonomic scope" value="Eukaryota"/>
</dbReference>
<dbReference type="GeneID" id="18248539"/>
<keyword evidence="4" id="KW-1185">Reference proteome</keyword>
<dbReference type="RefSeq" id="XP_006690153.1">
    <property type="nucleotide sequence ID" value="XM_006690090.1"/>
</dbReference>
<dbReference type="KEGG" id="cten:18248539"/>
<sequence length="578" mass="66988">MWKPIATLTFVLATYVSVFVYLVCPNVSATSTVIPLGVSDLSLDLTPAQPFVSLNCQYFSVFTRESVNKLVNSAEFHYKIYVKPYLSYYTQYFYPKHKLYVETQITKCSNWFKYYVHPKLEYSVATSWNHLRVYWDLFKLQVRWALLHVTESPYHKIYLESRLHHLIETFSNICAKLTENSNFKKFQEKTTFLQNEFNNLVKLKFGKQKIDVNVKDIYLDGYDEEYNSDSEPLTVVIVSTIYETQAGNAVGSVETRTPFEIEIDQVLDSFAIKVNKTVDLALANIANEINPFINSTIESLQEEVTESFKLVQSLNYESYKKAHELIKKIDGDLSKIKETGQVVETVHRQEMRDVISEIRQFTEDKAKDVESTVNVRFAVLIDRYLVIIQDTIDILESFMDSSFQDFSNKLSLKLSESDSQQLEWDTWKKFHQLKSLVLDQRDHIFDQANYLKDKSFDKVDLNNDFTNWLKFLGSVTYHLNFITRDNEEYLQLIRAKANVSYQGREQAVRELEAKAAKALEKEAATIEEDDDSKLELESETLTVTQTSTIVSADSSPDSDEQEVDADVDFSDDPEVDFD</sequence>
<reference evidence="3 4" key="1">
    <citation type="journal article" date="2011" name="Proc. Natl. Acad. Sci. U.S.A.">
        <title>Comparative genomics of xylose-fermenting fungi for enhanced biofuel production.</title>
        <authorList>
            <person name="Wohlbach D.J."/>
            <person name="Kuo A."/>
            <person name="Sato T.K."/>
            <person name="Potts K.M."/>
            <person name="Salamov A.A."/>
            <person name="LaButti K.M."/>
            <person name="Sun H."/>
            <person name="Clum A."/>
            <person name="Pangilinan J.L."/>
            <person name="Lindquist E.A."/>
            <person name="Lucas S."/>
            <person name="Lapidus A."/>
            <person name="Jin M."/>
            <person name="Gunawan C."/>
            <person name="Balan V."/>
            <person name="Dale B.E."/>
            <person name="Jeffries T.W."/>
            <person name="Zinkel R."/>
            <person name="Barry K.W."/>
            <person name="Grigoriev I.V."/>
            <person name="Gasch A.P."/>
        </authorList>
    </citation>
    <scope>NUCLEOTIDE SEQUENCE [LARGE SCALE GENOMIC DNA]</scope>
    <source>
        <strain evidence="3">ATCC 10573</strain>
        <strain evidence="4">ATCC 10573 / BCRC 21748 / CBS 615 / JCM 9827 / NBRC 10315 / NRRL Y-1498 / VKM Y-70</strain>
    </source>
</reference>
<evidence type="ECO:0000313" key="4">
    <source>
        <dbReference type="Proteomes" id="UP000000707"/>
    </source>
</evidence>
<feature type="coiled-coil region" evidence="1">
    <location>
        <begin position="501"/>
        <end position="529"/>
    </location>
</feature>
<dbReference type="Proteomes" id="UP000000707">
    <property type="component" value="Unassembled WGS sequence"/>
</dbReference>
<accession>G3BDE9</accession>
<dbReference type="HOGENOM" id="CLU_471713_0_0_1"/>
<evidence type="ECO:0000256" key="2">
    <source>
        <dbReference type="SAM" id="MobiDB-lite"/>
    </source>
</evidence>
<evidence type="ECO:0000256" key="1">
    <source>
        <dbReference type="SAM" id="Coils"/>
    </source>
</evidence>
<dbReference type="AlphaFoldDB" id="G3BDE9"/>
<dbReference type="EMBL" id="GL996528">
    <property type="protein sequence ID" value="EGV60939.1"/>
    <property type="molecule type" value="Genomic_DNA"/>
</dbReference>
<evidence type="ECO:0000313" key="3">
    <source>
        <dbReference type="EMBL" id="EGV60939.1"/>
    </source>
</evidence>
<feature type="region of interest" description="Disordered" evidence="2">
    <location>
        <begin position="545"/>
        <end position="578"/>
    </location>
</feature>
<gene>
    <name evidence="3" type="ORF">CANTEDRAFT_117008</name>
</gene>
<evidence type="ECO:0008006" key="5">
    <source>
        <dbReference type="Google" id="ProtNLM"/>
    </source>
</evidence>
<dbReference type="EMBL" id="GL996528">
    <property type="protein sequence ID" value="EGV60938.1"/>
    <property type="molecule type" value="Genomic_DNA"/>
</dbReference>
<name>G3BDE9_CANTC</name>
<proteinExistence type="predicted"/>
<protein>
    <recommendedName>
        <fullName evidence="5">Outer spore wall assembly protein SHE10</fullName>
    </recommendedName>
</protein>
<organism evidence="4">
    <name type="scientific">Candida tenuis (strain ATCC 10573 / BCRC 21748 / CBS 615 / JCM 9827 / NBRC 10315 / NRRL Y-1498 / VKM Y-70)</name>
    <name type="common">Yeast</name>
    <name type="synonym">Yamadazyma tenuis</name>
    <dbReference type="NCBI Taxonomy" id="590646"/>
    <lineage>
        <taxon>Eukaryota</taxon>
        <taxon>Fungi</taxon>
        <taxon>Dikarya</taxon>
        <taxon>Ascomycota</taxon>
        <taxon>Saccharomycotina</taxon>
        <taxon>Pichiomycetes</taxon>
        <taxon>Debaryomycetaceae</taxon>
        <taxon>Yamadazyma</taxon>
    </lineage>
</organism>
<dbReference type="OrthoDB" id="3260408at2759"/>